<dbReference type="KEGG" id="ota:OT_ostta02g00690"/>
<name>Q01F26_OSTTA</name>
<dbReference type="Gene3D" id="3.30.1640.10">
    <property type="entry name" value="mini-chromosome maintenance (MCM) complex, chain A, domain 1"/>
    <property type="match status" value="1"/>
</dbReference>
<dbReference type="AlphaFoldDB" id="Q01F26"/>
<comment type="subcellular location">
    <subcellularLocation>
        <location evidence="1 12">Nucleus</location>
    </subcellularLocation>
</comment>
<keyword evidence="8 11" id="KW-0238">DNA-binding</keyword>
<dbReference type="EMBL" id="CAID01000002">
    <property type="protein sequence ID" value="CAL52075.1"/>
    <property type="molecule type" value="Genomic_DNA"/>
</dbReference>
<dbReference type="Pfam" id="PF14551">
    <property type="entry name" value="MCM_N"/>
    <property type="match status" value="1"/>
</dbReference>
<dbReference type="EC" id="3.6.4.12" evidence="12"/>
<dbReference type="InterPro" id="IPR001208">
    <property type="entry name" value="MCM_dom"/>
</dbReference>
<comment type="similarity">
    <text evidence="2 11">Belongs to the MCM family.</text>
</comment>
<accession>Q01F26</accession>
<keyword evidence="3 12" id="KW-0235">DNA replication</keyword>
<evidence type="ECO:0000256" key="6">
    <source>
        <dbReference type="ARBA" id="ARBA00022806"/>
    </source>
</evidence>
<dbReference type="SUPFAM" id="SSF52540">
    <property type="entry name" value="P-loop containing nucleoside triphosphate hydrolases"/>
    <property type="match status" value="1"/>
</dbReference>
<dbReference type="SMART" id="SM00350">
    <property type="entry name" value="MCM"/>
    <property type="match status" value="1"/>
</dbReference>
<dbReference type="Gene3D" id="2.20.28.10">
    <property type="match status" value="1"/>
</dbReference>
<dbReference type="GO" id="GO:0006271">
    <property type="term" value="P:DNA strand elongation involved in DNA replication"/>
    <property type="evidence" value="ECO:0007669"/>
    <property type="project" value="TreeGrafter"/>
</dbReference>
<comment type="catalytic activity">
    <reaction evidence="10 12">
        <text>ATP + H2O = ADP + phosphate + H(+)</text>
        <dbReference type="Rhea" id="RHEA:13065"/>
        <dbReference type="ChEBI" id="CHEBI:15377"/>
        <dbReference type="ChEBI" id="CHEBI:15378"/>
        <dbReference type="ChEBI" id="CHEBI:30616"/>
        <dbReference type="ChEBI" id="CHEBI:43474"/>
        <dbReference type="ChEBI" id="CHEBI:456216"/>
        <dbReference type="EC" id="3.6.4.12"/>
    </reaction>
</comment>
<dbReference type="OMA" id="GRFHYRD"/>
<evidence type="ECO:0000256" key="3">
    <source>
        <dbReference type="ARBA" id="ARBA00022705"/>
    </source>
</evidence>
<dbReference type="PROSITE" id="PS00847">
    <property type="entry name" value="MCM_1"/>
    <property type="match status" value="1"/>
</dbReference>
<keyword evidence="4 11" id="KW-0547">Nucleotide-binding</keyword>
<dbReference type="InterPro" id="IPR008046">
    <property type="entry name" value="Mcm3"/>
</dbReference>
<dbReference type="GO" id="GO:0016887">
    <property type="term" value="F:ATP hydrolysis activity"/>
    <property type="evidence" value="ECO:0007669"/>
    <property type="project" value="RHEA"/>
</dbReference>
<evidence type="ECO:0000256" key="8">
    <source>
        <dbReference type="ARBA" id="ARBA00023125"/>
    </source>
</evidence>
<dbReference type="PANTHER" id="PTHR11630">
    <property type="entry name" value="DNA REPLICATION LICENSING FACTOR MCM FAMILY MEMBER"/>
    <property type="match status" value="1"/>
</dbReference>
<dbReference type="InterPro" id="IPR003593">
    <property type="entry name" value="AAA+_ATPase"/>
</dbReference>
<dbReference type="Gene3D" id="2.40.50.140">
    <property type="entry name" value="Nucleic acid-binding proteins"/>
    <property type="match status" value="1"/>
</dbReference>
<dbReference type="InterPro" id="IPR018525">
    <property type="entry name" value="MCM_CS"/>
</dbReference>
<dbReference type="GO" id="GO:0005524">
    <property type="term" value="F:ATP binding"/>
    <property type="evidence" value="ECO:0007669"/>
    <property type="project" value="UniProtKB-UniRule"/>
</dbReference>
<keyword evidence="15" id="KW-1185">Reference proteome</keyword>
<dbReference type="GO" id="GO:0042555">
    <property type="term" value="C:MCM complex"/>
    <property type="evidence" value="ECO:0007669"/>
    <property type="project" value="UniProtKB-UniRule"/>
</dbReference>
<keyword evidence="6 12" id="KW-0347">Helicase</keyword>
<dbReference type="InterPro" id="IPR031327">
    <property type="entry name" value="MCM"/>
</dbReference>
<dbReference type="PRINTS" id="PR01659">
    <property type="entry name" value="MCMPROTEIN3"/>
</dbReference>
<dbReference type="GO" id="GO:0003697">
    <property type="term" value="F:single-stranded DNA binding"/>
    <property type="evidence" value="ECO:0007669"/>
    <property type="project" value="TreeGrafter"/>
</dbReference>
<dbReference type="InterPro" id="IPR012340">
    <property type="entry name" value="NA-bd_OB-fold"/>
</dbReference>
<dbReference type="InterPro" id="IPR041562">
    <property type="entry name" value="MCM_lid"/>
</dbReference>
<dbReference type="PROSITE" id="PS50051">
    <property type="entry name" value="MCM_2"/>
    <property type="match status" value="1"/>
</dbReference>
<dbReference type="InParanoid" id="Q01F26"/>
<dbReference type="GO" id="GO:0017116">
    <property type="term" value="F:single-stranded DNA helicase activity"/>
    <property type="evidence" value="ECO:0007669"/>
    <property type="project" value="TreeGrafter"/>
</dbReference>
<proteinExistence type="inferred from homology"/>
<protein>
    <recommendedName>
        <fullName evidence="12">DNA replication licensing factor MCM3</fullName>
        <ecNumber evidence="12">3.6.4.12</ecNumber>
    </recommendedName>
</protein>
<dbReference type="InterPro" id="IPR033762">
    <property type="entry name" value="MCM_OB"/>
</dbReference>
<dbReference type="SUPFAM" id="SSF50249">
    <property type="entry name" value="Nucleic acid-binding proteins"/>
    <property type="match status" value="1"/>
</dbReference>
<dbReference type="STRING" id="70448.Q01F26"/>
<evidence type="ECO:0000256" key="4">
    <source>
        <dbReference type="ARBA" id="ARBA00022741"/>
    </source>
</evidence>
<dbReference type="InterPro" id="IPR027417">
    <property type="entry name" value="P-loop_NTPase"/>
</dbReference>
<evidence type="ECO:0000313" key="14">
    <source>
        <dbReference type="EMBL" id="CAL52075.1"/>
    </source>
</evidence>
<dbReference type="RefSeq" id="XP_003074817.1">
    <property type="nucleotide sequence ID" value="XM_003074769.1"/>
</dbReference>
<evidence type="ECO:0000259" key="13">
    <source>
        <dbReference type="PROSITE" id="PS50051"/>
    </source>
</evidence>
<evidence type="ECO:0000256" key="10">
    <source>
        <dbReference type="ARBA" id="ARBA00047995"/>
    </source>
</evidence>
<dbReference type="InterPro" id="IPR027925">
    <property type="entry name" value="MCM_N"/>
</dbReference>
<feature type="domain" description="MCM C-terminal AAA(+) ATPase" evidence="13">
    <location>
        <begin position="275"/>
        <end position="481"/>
    </location>
</feature>
<organism evidence="14 15">
    <name type="scientific">Ostreococcus tauri</name>
    <name type="common">Marine green alga</name>
    <dbReference type="NCBI Taxonomy" id="70448"/>
    <lineage>
        <taxon>Eukaryota</taxon>
        <taxon>Viridiplantae</taxon>
        <taxon>Chlorophyta</taxon>
        <taxon>Mamiellophyceae</taxon>
        <taxon>Mamiellales</taxon>
        <taxon>Bathycoccaceae</taxon>
        <taxon>Ostreococcus</taxon>
    </lineage>
</organism>
<dbReference type="PANTHER" id="PTHR11630:SF46">
    <property type="entry name" value="DNA REPLICATION LICENSING FACTOR MCM3-RELATED"/>
    <property type="match status" value="1"/>
</dbReference>
<comment type="subunit">
    <text evidence="12">Component of the MCM2-7 complex.</text>
</comment>
<evidence type="ECO:0000256" key="1">
    <source>
        <dbReference type="ARBA" id="ARBA00004123"/>
    </source>
</evidence>
<dbReference type="GO" id="GO:0005634">
    <property type="term" value="C:nucleus"/>
    <property type="evidence" value="ECO:0007669"/>
    <property type="project" value="UniProtKB-SubCell"/>
</dbReference>
<dbReference type="SMART" id="SM00382">
    <property type="entry name" value="AAA"/>
    <property type="match status" value="1"/>
</dbReference>
<reference evidence="14 15" key="2">
    <citation type="journal article" date="2014" name="BMC Genomics">
        <title>An improved genome of the model marine alga Ostreococcus tauri unfolds by assessing Illumina de novo assemblies.</title>
        <authorList>
            <person name="Blanc-Mathieu R."/>
            <person name="Verhelst B."/>
            <person name="Derelle E."/>
            <person name="Rombauts S."/>
            <person name="Bouget F.Y."/>
            <person name="Carre I."/>
            <person name="Chateau A."/>
            <person name="Eyre-Walker A."/>
            <person name="Grimsley N."/>
            <person name="Moreau H."/>
            <person name="Piegu B."/>
            <person name="Rivals E."/>
            <person name="Schackwitz W."/>
            <person name="Van de Peer Y."/>
            <person name="Piganeau G."/>
        </authorList>
    </citation>
    <scope>NUCLEOTIDE SEQUENCE [LARGE SCALE GENOMIC DNA]</scope>
    <source>
        <strain evidence="15">OTTH 0595 / CCAP 157/2 / RCC745</strain>
    </source>
</reference>
<dbReference type="GO" id="GO:0000727">
    <property type="term" value="P:double-strand break repair via break-induced replication"/>
    <property type="evidence" value="ECO:0007669"/>
    <property type="project" value="TreeGrafter"/>
</dbReference>
<evidence type="ECO:0000256" key="2">
    <source>
        <dbReference type="ARBA" id="ARBA00008010"/>
    </source>
</evidence>
<dbReference type="GO" id="GO:1902975">
    <property type="term" value="P:mitotic DNA replication initiation"/>
    <property type="evidence" value="ECO:0007669"/>
    <property type="project" value="TreeGrafter"/>
</dbReference>
<keyword evidence="9 12" id="KW-0539">Nucleus</keyword>
<keyword evidence="7 11" id="KW-0067">ATP-binding</keyword>
<dbReference type="Pfam" id="PF00493">
    <property type="entry name" value="MCM"/>
    <property type="match status" value="1"/>
</dbReference>
<dbReference type="Pfam" id="PF17855">
    <property type="entry name" value="MCM_lid"/>
    <property type="match status" value="1"/>
</dbReference>
<reference evidence="15" key="1">
    <citation type="journal article" date="2006" name="Proc. Natl. Acad. Sci. U.S.A.">
        <title>Genome analysis of the smallest free-living eukaryote Ostreococcus tauri unveils many unique features.</title>
        <authorList>
            <person name="Derelle E."/>
            <person name="Ferraz C."/>
            <person name="Rombauts S."/>
            <person name="Rouze P."/>
            <person name="Worden A.Z."/>
            <person name="Robbens S."/>
            <person name="Partensky F."/>
            <person name="Degroeve S."/>
            <person name="Echeynie S."/>
            <person name="Cooke R."/>
            <person name="Saeys Y."/>
            <person name="Wuyts J."/>
            <person name="Jabbari K."/>
            <person name="Bowler C."/>
            <person name="Panaud O."/>
            <person name="Piegu B."/>
            <person name="Ball S.G."/>
            <person name="Ral J.-P."/>
            <person name="Bouget F.-Y."/>
            <person name="Piganeau G."/>
            <person name="De Baets B."/>
            <person name="Picard A."/>
            <person name="Delseny M."/>
            <person name="Demaille J."/>
            <person name="Van de Peer Y."/>
            <person name="Moreau H."/>
        </authorList>
    </citation>
    <scope>NUCLEOTIDE SEQUENCE [LARGE SCALE GENOMIC DNA]</scope>
    <source>
        <strain evidence="15">OTTH 0595 / CCAP 157/2 / RCC745</strain>
    </source>
</reference>
<keyword evidence="5 12" id="KW-0378">Hydrolase</keyword>
<dbReference type="FunCoup" id="Q01F26">
    <property type="interactions" value="1416"/>
</dbReference>
<dbReference type="PRINTS" id="PR01657">
    <property type="entry name" value="MCMFAMILY"/>
</dbReference>
<dbReference type="Gene3D" id="3.40.50.300">
    <property type="entry name" value="P-loop containing nucleotide triphosphate hydrolases"/>
    <property type="match status" value="1"/>
</dbReference>
<gene>
    <name evidence="14" type="ORF">OT_ostta02g00690</name>
</gene>
<evidence type="ECO:0000256" key="11">
    <source>
        <dbReference type="RuleBase" id="RU004070"/>
    </source>
</evidence>
<comment type="function">
    <text evidence="12">Acts as component of the MCM2-7 complex (MCM complex) which is the replicative helicase essential for 'once per cell cycle' DNA replication initiation and elongation in eukaryotic cells. The active ATPase sites in the MCM2-7 ring are formed through the interaction surfaces of two neighboring subunits such that a critical structure of a conserved arginine finger motif is provided in trans relative to the ATP-binding site of the Walker A box of the adjacent subunit. The six ATPase active sites, however, are likely to contribute differentially to the complex helicase activity.</text>
</comment>
<evidence type="ECO:0000256" key="7">
    <source>
        <dbReference type="ARBA" id="ARBA00022840"/>
    </source>
</evidence>
<dbReference type="GeneID" id="9837098"/>
<dbReference type="OrthoDB" id="1882346at2759"/>
<dbReference type="Pfam" id="PF17207">
    <property type="entry name" value="MCM_OB"/>
    <property type="match status" value="1"/>
</dbReference>
<comment type="caution">
    <text evidence="14">The sequence shown here is derived from an EMBL/GenBank/DDBJ whole genome shotgun (WGS) entry which is preliminary data.</text>
</comment>
<evidence type="ECO:0000313" key="15">
    <source>
        <dbReference type="Proteomes" id="UP000009170"/>
    </source>
</evidence>
<evidence type="ECO:0000256" key="12">
    <source>
        <dbReference type="RuleBase" id="RU368061"/>
    </source>
</evidence>
<evidence type="ECO:0000256" key="5">
    <source>
        <dbReference type="ARBA" id="ARBA00022801"/>
    </source>
</evidence>
<dbReference type="Proteomes" id="UP000009170">
    <property type="component" value="Unassembled WGS sequence"/>
</dbReference>
<sequence length="707" mass="77225">MEREFVNFFQKFEIPGNRESSTYAEKLQHDECRLVVNLDHVRMFRPSLAQSILNDPGTALSAMKTAVESLSAKLTSAVHLSVSGNFGSYELSPRQLLSRYINKMVKIHGIVTKCSAVNPKVQTLVQYCPSTGKLSNGQTYRDVTTLTGNITGSSYPIRDQSGNALEIEYGLGTYIDHQRICVQELPEKAPAGQLPRSIDVILEDDLVDACKPGDRVSVVGIYKIVPVQQSSTCVFHTVLVANHCEKLLKEASIVPNLNEVEDMKKMAHSIEANQLLKLLGRSLAPSICGHEHIKQALILLLVGGNEKNLENGAHIRGDINCLLVGDPSVAKSQLLRSVMGVAPFAISTTGRGSSGVGLTAAVTSDAETGERKLEAGAMVLADRGVVCIDEFDKMNDIDRVAIHEVMEQQTVTISKAGIQASLNARCSVVAAANPLYGSYDHAQSLSRNINLPDSLLSRFDLLFIIHDTSDASVDRTVSSHVLQLHAQYSSILNAQSNRIGAELRTPIETRNTERWSFCSARTDPEGGTLSKGDLQKYLSFAKDRPWVQQLTTEAELCIAEQYAIWRLAKVGKSKQAASSVPITARTLETMIRLASAHAKLRLSRSIDKMDALEAIRLLKYTVDASDGASVSLGSDSFGETSQEGDSTLFKKGFSVLRAHRNAIPLDELTRSATTWSPNLNAEAVMRMLEDMQNSNEILVHEGTVHII</sequence>
<evidence type="ECO:0000256" key="9">
    <source>
        <dbReference type="ARBA" id="ARBA00023242"/>
    </source>
</evidence>